<organism evidence="2 3">
    <name type="scientific">Paenibacillus algicola</name>
    <dbReference type="NCBI Taxonomy" id="2565926"/>
    <lineage>
        <taxon>Bacteria</taxon>
        <taxon>Bacillati</taxon>
        <taxon>Bacillota</taxon>
        <taxon>Bacilli</taxon>
        <taxon>Bacillales</taxon>
        <taxon>Paenibacillaceae</taxon>
        <taxon>Paenibacillus</taxon>
    </lineage>
</organism>
<dbReference type="RefSeq" id="WP_397333208.1">
    <property type="nucleotide sequence ID" value="NZ_CP040396.1"/>
</dbReference>
<dbReference type="Pfam" id="PF14168">
    <property type="entry name" value="YjzC"/>
    <property type="match status" value="1"/>
</dbReference>
<feature type="region of interest" description="Disordered" evidence="1">
    <location>
        <begin position="40"/>
        <end position="65"/>
    </location>
</feature>
<dbReference type="EMBL" id="CP040396">
    <property type="protein sequence ID" value="QCT04895.1"/>
    <property type="molecule type" value="Genomic_DNA"/>
</dbReference>
<keyword evidence="3" id="KW-1185">Reference proteome</keyword>
<protein>
    <recommendedName>
        <fullName evidence="4">YjzC family protein</fullName>
    </recommendedName>
</protein>
<reference evidence="2 3" key="1">
    <citation type="submission" date="2019-05" db="EMBL/GenBank/DDBJ databases">
        <authorList>
            <person name="Chen C."/>
        </authorList>
    </citation>
    <scope>NUCLEOTIDE SEQUENCE [LARGE SCALE GENOMIC DNA]</scope>
    <source>
        <strain evidence="2 3">HB172198</strain>
    </source>
</reference>
<proteinExistence type="predicted"/>
<evidence type="ECO:0000313" key="2">
    <source>
        <dbReference type="EMBL" id="QCT04895.1"/>
    </source>
</evidence>
<sequence length="65" mass="7422">MMGERSKFRGGDKAPNNGIYIEVGENDHIMGIQDPHQITMKAGDTFPDVSNEDRVWKNKRHVQPK</sequence>
<evidence type="ECO:0000313" key="3">
    <source>
        <dbReference type="Proteomes" id="UP000300879"/>
    </source>
</evidence>
<dbReference type="AlphaFoldDB" id="A0A4P8XR95"/>
<dbReference type="InterPro" id="IPR025549">
    <property type="entry name" value="YjzC"/>
</dbReference>
<evidence type="ECO:0000256" key="1">
    <source>
        <dbReference type="SAM" id="MobiDB-lite"/>
    </source>
</evidence>
<evidence type="ECO:0008006" key="4">
    <source>
        <dbReference type="Google" id="ProtNLM"/>
    </source>
</evidence>
<gene>
    <name evidence="2" type="ORF">E6C60_4190</name>
</gene>
<dbReference type="KEGG" id="palo:E6C60_4190"/>
<accession>A0A4P8XR95</accession>
<name>A0A4P8XR95_9BACL</name>
<dbReference type="Proteomes" id="UP000300879">
    <property type="component" value="Chromosome"/>
</dbReference>